<dbReference type="InterPro" id="IPR025641">
    <property type="entry name" value="DUF4340"/>
</dbReference>
<name>A0A2H0X6Y4_UNCKA</name>
<dbReference type="Proteomes" id="UP000231414">
    <property type="component" value="Unassembled WGS sequence"/>
</dbReference>
<proteinExistence type="predicted"/>
<gene>
    <name evidence="3" type="ORF">COT52_02510</name>
</gene>
<reference evidence="4" key="1">
    <citation type="submission" date="2017-09" db="EMBL/GenBank/DDBJ databases">
        <title>Depth-based differentiation of microbial function through sediment-hosted aquifers and enrichment of novel symbionts in the deep terrestrial subsurface.</title>
        <authorList>
            <person name="Probst A.J."/>
            <person name="Ladd B."/>
            <person name="Jarett J.K."/>
            <person name="Geller-Mcgrath D.E."/>
            <person name="Sieber C.M.K."/>
            <person name="Emerson J.B."/>
            <person name="Anantharaman K."/>
            <person name="Thomas B.C."/>
            <person name="Malmstrom R."/>
            <person name="Stieglmeier M."/>
            <person name="Klingl A."/>
            <person name="Woyke T."/>
            <person name="Ryan C.M."/>
            <person name="Banfield J.F."/>
        </authorList>
    </citation>
    <scope>NUCLEOTIDE SEQUENCE [LARGE SCALE GENOMIC DNA]</scope>
</reference>
<sequence>MNSKKSWLIMFNIFAILLALFLIGRGWQRRQNTQLSGDCPDLPLSKIKEPDAISITLKQGESKTELIKQNGAWQVITNEGGKPADEEKIKQVLLTLSTAQCGNLASANPSHRTDFGLDEEHLLQIEIKNQNEEITKFWIGKVAMVPQTTYISQPDSDKTYTLKSNVRTMLTADYNDWAKKEEKTEEQQNP</sequence>
<dbReference type="Pfam" id="PF14238">
    <property type="entry name" value="DUF4340"/>
    <property type="match status" value="1"/>
</dbReference>
<feature type="transmembrane region" description="Helical" evidence="1">
    <location>
        <begin position="6"/>
        <end position="24"/>
    </location>
</feature>
<organism evidence="3 4">
    <name type="scientific">candidate division WWE3 bacterium CG08_land_8_20_14_0_20_43_13</name>
    <dbReference type="NCBI Taxonomy" id="1975087"/>
    <lineage>
        <taxon>Bacteria</taxon>
        <taxon>Katanobacteria</taxon>
    </lineage>
</organism>
<evidence type="ECO:0000313" key="3">
    <source>
        <dbReference type="EMBL" id="PIS20690.1"/>
    </source>
</evidence>
<evidence type="ECO:0000259" key="2">
    <source>
        <dbReference type="Pfam" id="PF14238"/>
    </source>
</evidence>
<dbReference type="AlphaFoldDB" id="A0A2H0X6Y4"/>
<keyword evidence="1" id="KW-0472">Membrane</keyword>
<evidence type="ECO:0000256" key="1">
    <source>
        <dbReference type="SAM" id="Phobius"/>
    </source>
</evidence>
<accession>A0A2H0X6Y4</accession>
<keyword evidence="1" id="KW-1133">Transmembrane helix</keyword>
<protein>
    <recommendedName>
        <fullName evidence="2">DUF4340 domain-containing protein</fullName>
    </recommendedName>
</protein>
<feature type="domain" description="DUF4340" evidence="2">
    <location>
        <begin position="75"/>
        <end position="182"/>
    </location>
</feature>
<comment type="caution">
    <text evidence="3">The sequence shown here is derived from an EMBL/GenBank/DDBJ whole genome shotgun (WGS) entry which is preliminary data.</text>
</comment>
<dbReference type="EMBL" id="PEYW01000036">
    <property type="protein sequence ID" value="PIS20690.1"/>
    <property type="molecule type" value="Genomic_DNA"/>
</dbReference>
<keyword evidence="1" id="KW-0812">Transmembrane</keyword>
<evidence type="ECO:0000313" key="4">
    <source>
        <dbReference type="Proteomes" id="UP000231414"/>
    </source>
</evidence>